<dbReference type="SUPFAM" id="SSF55874">
    <property type="entry name" value="ATPase domain of HSP90 chaperone/DNA topoisomerase II/histidine kinase"/>
    <property type="match status" value="1"/>
</dbReference>
<dbReference type="Pfam" id="PF01751">
    <property type="entry name" value="Toprim"/>
    <property type="match status" value="1"/>
</dbReference>
<evidence type="ECO:0000256" key="2">
    <source>
        <dbReference type="ARBA" id="ARBA00010708"/>
    </source>
</evidence>
<feature type="binding site" evidence="10">
    <location>
        <position position="504"/>
    </location>
    <ligand>
        <name>Mg(2+)</name>
        <dbReference type="ChEBI" id="CHEBI:18420"/>
        <label>2</label>
    </ligand>
</feature>
<dbReference type="EC" id="5.6.2.2" evidence="10"/>
<reference evidence="12" key="1">
    <citation type="submission" date="2022-08" db="EMBL/GenBank/DDBJ databases">
        <title>Alicyclobacillus fastidiosus DSM 17978, complete genome.</title>
        <authorList>
            <person name="Wang Q."/>
            <person name="Cai R."/>
            <person name="Wang Z."/>
        </authorList>
    </citation>
    <scope>NUCLEOTIDE SEQUENCE</scope>
    <source>
        <strain evidence="12">DSM 17978</strain>
    </source>
</reference>
<protein>
    <recommendedName>
        <fullName evidence="10">DNA gyrase subunit B</fullName>
        <ecNumber evidence="10">5.6.2.2</ecNumber>
    </recommendedName>
</protein>
<dbReference type="InterPro" id="IPR003594">
    <property type="entry name" value="HATPase_dom"/>
</dbReference>
<dbReference type="SMART" id="SM00433">
    <property type="entry name" value="TOP2c"/>
    <property type="match status" value="1"/>
</dbReference>
<feature type="binding site" evidence="10">
    <location>
        <position position="429"/>
    </location>
    <ligand>
        <name>Mg(2+)</name>
        <dbReference type="ChEBI" id="CHEBI:18420"/>
        <label>1</label>
        <note>catalytic</note>
    </ligand>
</feature>
<comment type="similarity">
    <text evidence="2 10">Belongs to the type II topoisomerase GyrB family.</text>
</comment>
<evidence type="ECO:0000256" key="1">
    <source>
        <dbReference type="ARBA" id="ARBA00000185"/>
    </source>
</evidence>
<dbReference type="InterPro" id="IPR036890">
    <property type="entry name" value="HATPase_C_sf"/>
</dbReference>
<dbReference type="NCBIfam" id="NF011501">
    <property type="entry name" value="PRK14939.1"/>
    <property type="match status" value="1"/>
</dbReference>
<dbReference type="Pfam" id="PF02518">
    <property type="entry name" value="HATPase_c"/>
    <property type="match status" value="1"/>
</dbReference>
<keyword evidence="5 10" id="KW-0067">ATP-binding</keyword>
<keyword evidence="8" id="KW-0238">DNA-binding</keyword>
<evidence type="ECO:0000256" key="7">
    <source>
        <dbReference type="ARBA" id="ARBA00023029"/>
    </source>
</evidence>
<dbReference type="Pfam" id="PF00204">
    <property type="entry name" value="DNA_gyraseB"/>
    <property type="match status" value="1"/>
</dbReference>
<dbReference type="PANTHER" id="PTHR45866:SF1">
    <property type="entry name" value="DNA GYRASE SUBUNIT B, MITOCHONDRIAL"/>
    <property type="match status" value="1"/>
</dbReference>
<name>A0ABY6ZGW6_9BACL</name>
<dbReference type="HAMAP" id="MF_01898">
    <property type="entry name" value="GyrB"/>
    <property type="match status" value="1"/>
</dbReference>
<evidence type="ECO:0000256" key="4">
    <source>
        <dbReference type="ARBA" id="ARBA00022741"/>
    </source>
</evidence>
<dbReference type="CDD" id="cd16928">
    <property type="entry name" value="HATPase_GyrB-like"/>
    <property type="match status" value="1"/>
</dbReference>
<dbReference type="Gene3D" id="3.30.565.10">
    <property type="entry name" value="Histidine kinase-like ATPase, C-terminal domain"/>
    <property type="match status" value="1"/>
</dbReference>
<feature type="site" description="Interaction with DNA" evidence="10">
    <location>
        <position position="457"/>
    </location>
</feature>
<feature type="binding site" evidence="10">
    <location>
        <position position="502"/>
    </location>
    <ligand>
        <name>Mg(2+)</name>
        <dbReference type="ChEBI" id="CHEBI:18420"/>
        <label>1</label>
        <note>catalytic</note>
    </ligand>
</feature>
<dbReference type="PROSITE" id="PS00177">
    <property type="entry name" value="TOPOISOMERASE_II"/>
    <property type="match status" value="1"/>
</dbReference>
<dbReference type="InterPro" id="IPR034160">
    <property type="entry name" value="TOPRIM_GyrB"/>
</dbReference>
<feature type="binding site" evidence="10">
    <location>
        <position position="502"/>
    </location>
    <ligand>
        <name>Mg(2+)</name>
        <dbReference type="ChEBI" id="CHEBI:18420"/>
        <label>2</label>
    </ligand>
</feature>
<feature type="domain" description="Toprim" evidence="11">
    <location>
        <begin position="423"/>
        <end position="537"/>
    </location>
</feature>
<dbReference type="PRINTS" id="PR00418">
    <property type="entry name" value="TPI2FAMILY"/>
</dbReference>
<evidence type="ECO:0000313" key="12">
    <source>
        <dbReference type="EMBL" id="WAH41965.1"/>
    </source>
</evidence>
<dbReference type="Gene3D" id="3.30.230.10">
    <property type="match status" value="1"/>
</dbReference>
<dbReference type="GO" id="GO:0003918">
    <property type="term" value="F:DNA topoisomerase type II (double strand cut, ATP-hydrolyzing) activity"/>
    <property type="evidence" value="ECO:0007669"/>
    <property type="project" value="UniProtKB-EC"/>
</dbReference>
<organism evidence="12 13">
    <name type="scientific">Alicyclobacillus fastidiosus</name>
    <dbReference type="NCBI Taxonomy" id="392011"/>
    <lineage>
        <taxon>Bacteria</taxon>
        <taxon>Bacillati</taxon>
        <taxon>Bacillota</taxon>
        <taxon>Bacilli</taxon>
        <taxon>Bacillales</taxon>
        <taxon>Alicyclobacillaceae</taxon>
        <taxon>Alicyclobacillus</taxon>
    </lineage>
</organism>
<dbReference type="InterPro" id="IPR013506">
    <property type="entry name" value="Topo_IIA_bsu_dom2"/>
</dbReference>
<evidence type="ECO:0000259" key="11">
    <source>
        <dbReference type="PROSITE" id="PS50880"/>
    </source>
</evidence>
<dbReference type="Gene3D" id="3.40.50.670">
    <property type="match status" value="1"/>
</dbReference>
<dbReference type="Proteomes" id="UP001164761">
    <property type="component" value="Chromosome"/>
</dbReference>
<evidence type="ECO:0000313" key="13">
    <source>
        <dbReference type="Proteomes" id="UP001164761"/>
    </source>
</evidence>
<dbReference type="InterPro" id="IPR018522">
    <property type="entry name" value="TopoIIA_CS"/>
</dbReference>
<keyword evidence="9 10" id="KW-0413">Isomerase</keyword>
<dbReference type="InterPro" id="IPR014721">
    <property type="entry name" value="Ribsml_uS5_D2-typ_fold_subgr"/>
</dbReference>
<keyword evidence="3 10" id="KW-0479">Metal-binding</keyword>
<comment type="cofactor">
    <cofactor evidence="10">
        <name>Mg(2+)</name>
        <dbReference type="ChEBI" id="CHEBI:18420"/>
    </cofactor>
    <cofactor evidence="10">
        <name>Mn(2+)</name>
        <dbReference type="ChEBI" id="CHEBI:29035"/>
    </cofactor>
    <cofactor evidence="10">
        <name>Ca(2+)</name>
        <dbReference type="ChEBI" id="CHEBI:29108"/>
    </cofactor>
    <text evidence="10">Binds two Mg(2+) per subunit. The magnesium ions form salt bridges with both the protein and the DNA. Can also accept other divalent metal cations, such as Mn(2+) or Ca(2+).</text>
</comment>
<dbReference type="PANTHER" id="PTHR45866">
    <property type="entry name" value="DNA GYRASE/TOPOISOMERASE SUBUNIT B"/>
    <property type="match status" value="1"/>
</dbReference>
<dbReference type="InterPro" id="IPR020568">
    <property type="entry name" value="Ribosomal_Su5_D2-typ_SF"/>
</dbReference>
<evidence type="ECO:0000256" key="9">
    <source>
        <dbReference type="ARBA" id="ARBA00023235"/>
    </source>
</evidence>
<dbReference type="PRINTS" id="PR01159">
    <property type="entry name" value="DNAGYRASEB"/>
</dbReference>
<dbReference type="Pfam" id="PF00986">
    <property type="entry name" value="DNA_gyraseB_C"/>
    <property type="match status" value="1"/>
</dbReference>
<dbReference type="RefSeq" id="WP_268005864.1">
    <property type="nucleotide sequence ID" value="NZ_BSUT01000001.1"/>
</dbReference>
<dbReference type="SUPFAM" id="SSF56719">
    <property type="entry name" value="Type II DNA topoisomerase"/>
    <property type="match status" value="1"/>
</dbReference>
<evidence type="ECO:0000256" key="10">
    <source>
        <dbReference type="HAMAP-Rule" id="MF_01898"/>
    </source>
</evidence>
<dbReference type="InterPro" id="IPR002288">
    <property type="entry name" value="DNA_gyrase_B_C"/>
</dbReference>
<dbReference type="CDD" id="cd03366">
    <property type="entry name" value="TOPRIM_TopoIIA_GyrB"/>
    <property type="match status" value="1"/>
</dbReference>
<comment type="subunit">
    <text evidence="10">Heterotetramer, composed of two GyrA and two GyrB chains. In the heterotetramer, GyrA contains the active site tyrosine that forms a transient covalent intermediate with DNA, while GyrB binds cofactors and catalyzes ATP hydrolysis.</text>
</comment>
<dbReference type="CDD" id="cd00822">
    <property type="entry name" value="TopoII_Trans_DNA_gyrase"/>
    <property type="match status" value="1"/>
</dbReference>
<dbReference type="PROSITE" id="PS50880">
    <property type="entry name" value="TOPRIM"/>
    <property type="match status" value="1"/>
</dbReference>
<dbReference type="SMART" id="SM00387">
    <property type="entry name" value="HATPase_c"/>
    <property type="match status" value="1"/>
</dbReference>
<dbReference type="NCBIfam" id="TIGR01059">
    <property type="entry name" value="gyrB"/>
    <property type="match status" value="1"/>
</dbReference>
<feature type="site" description="Interaction with DNA" evidence="10">
    <location>
        <position position="454"/>
    </location>
</feature>
<keyword evidence="4 10" id="KW-0547">Nucleotide-binding</keyword>
<proteinExistence type="inferred from homology"/>
<dbReference type="InterPro" id="IPR000565">
    <property type="entry name" value="Topo_IIA_B"/>
</dbReference>
<dbReference type="NCBIfam" id="NF004189">
    <property type="entry name" value="PRK05644.1"/>
    <property type="match status" value="1"/>
</dbReference>
<evidence type="ECO:0000256" key="6">
    <source>
        <dbReference type="ARBA" id="ARBA00022842"/>
    </source>
</evidence>
<gene>
    <name evidence="10 12" type="primary">gyrB</name>
    <name evidence="12" type="ORF">NZD89_00025</name>
</gene>
<evidence type="ECO:0000256" key="8">
    <source>
        <dbReference type="ARBA" id="ARBA00023125"/>
    </source>
</evidence>
<dbReference type="InterPro" id="IPR013760">
    <property type="entry name" value="Topo_IIA-like_dom_sf"/>
</dbReference>
<dbReference type="InterPro" id="IPR011557">
    <property type="entry name" value="GyrB"/>
</dbReference>
<dbReference type="SUPFAM" id="SSF54211">
    <property type="entry name" value="Ribosomal protein S5 domain 2-like"/>
    <property type="match status" value="1"/>
</dbReference>
<sequence length="638" mass="70671">MSDTHEEQVYDESQIEVLEGLQAVRKRPGMYIGSTSVKGLHHLVWEIVDNAVDEALAGRCTRIIVQVHEDNSITVIDNGAGFPVGIHHKTGRPAVETALTVLHAGGKFGGAGYKVSGGLHGVGASVVNALSTWLKVEVYRDGNVYVQEYERGVPQYDLKIIGTTDQHGTSVSFLPDPEIFTETTVFQIEMLQHRLRELAFLNAGLAIVLEDEREGGKTQEFHYEGGVKEFVSYLNRSKDVLHEDPVFVAGVKDDVTVEVALQYNDGYASTIYSFANNINTGEGGTHESGFKSALTRVINDYGRKNNLIKGNESNLTGDDVREGIVSVISVKVPEPQFEGQTKTKLGNSEVRGIVESLFGDKLQTFLDENPSVARKIIDKCVTASRAREAARKARELTRRKSALEVSSLPGKLTDCVTKDPERSEIYLVEGDSAGGSAKMGRDPQTQAILPLRGKIINVEKARLDKILSNEEIRAIITASGTGIGDEFDLSKARYHKVVIMTDADHDGSHIRILLLTLFYRFMRPLIDAGYVYIAQPPLYKVTKGKSIRYAYSDAELDRILGETGRQGIGLQRYKGLGEMNPEQLWETTMDPESRTLLRVTMEDAMDADMIFSTLMGDKVEPRRDFIAEHARYVRNLDI</sequence>
<keyword evidence="10" id="KW-0963">Cytoplasm</keyword>
<keyword evidence="6 10" id="KW-0460">Magnesium</keyword>
<accession>A0ABY6ZGW6</accession>
<evidence type="ECO:0000256" key="5">
    <source>
        <dbReference type="ARBA" id="ARBA00022840"/>
    </source>
</evidence>
<evidence type="ECO:0000256" key="3">
    <source>
        <dbReference type="ARBA" id="ARBA00022723"/>
    </source>
</evidence>
<comment type="subcellular location">
    <subcellularLocation>
        <location evidence="10">Cytoplasm</location>
    </subcellularLocation>
</comment>
<comment type="miscellaneous">
    <text evidence="10">Few gyrases are as efficient as E.coli at forming negative supercoils. Not all organisms have 2 type II topoisomerases; in organisms with a single type II topoisomerase this enzyme also has to decatenate newly replicated chromosomes.</text>
</comment>
<dbReference type="InterPro" id="IPR006171">
    <property type="entry name" value="TOPRIM_dom"/>
</dbReference>
<dbReference type="EMBL" id="CP104067">
    <property type="protein sequence ID" value="WAH41965.1"/>
    <property type="molecule type" value="Genomic_DNA"/>
</dbReference>
<comment type="function">
    <text evidence="10">A type II topoisomerase that negatively supercoils closed circular double-stranded (ds) DNA in an ATP-dependent manner to modulate DNA topology and maintain chromosomes in an underwound state. Negative supercoiling favors strand separation, and DNA replication, transcription, recombination and repair, all of which involve strand separation. Also able to catalyze the interconversion of other topological isomers of dsDNA rings, including catenanes and knotted rings. Type II topoisomerases break and join 2 DNA strands simultaneously in an ATP-dependent manner.</text>
</comment>
<comment type="catalytic activity">
    <reaction evidence="1 10">
        <text>ATP-dependent breakage, passage and rejoining of double-stranded DNA.</text>
        <dbReference type="EC" id="5.6.2.2"/>
    </reaction>
</comment>
<keyword evidence="13" id="KW-1185">Reference proteome</keyword>
<dbReference type="InterPro" id="IPR001241">
    <property type="entry name" value="Topo_IIA"/>
</dbReference>
<dbReference type="InterPro" id="IPR013759">
    <property type="entry name" value="Topo_IIA_B_C"/>
</dbReference>
<keyword evidence="7 10" id="KW-0799">Topoisomerase</keyword>